<dbReference type="EMBL" id="CAFBMZ010000053">
    <property type="protein sequence ID" value="CAB4928779.1"/>
    <property type="molecule type" value="Genomic_DNA"/>
</dbReference>
<keyword evidence="1" id="KW-1133">Transmembrane helix</keyword>
<dbReference type="GO" id="GO:0005886">
    <property type="term" value="C:plasma membrane"/>
    <property type="evidence" value="ECO:0007669"/>
    <property type="project" value="TreeGrafter"/>
</dbReference>
<proteinExistence type="predicted"/>
<gene>
    <name evidence="2" type="ORF">UFOPK3684_00835</name>
</gene>
<dbReference type="InterPro" id="IPR008523">
    <property type="entry name" value="DUF805"/>
</dbReference>
<dbReference type="PANTHER" id="PTHR34980:SF2">
    <property type="entry name" value="INNER MEMBRANE PROTEIN YHAH-RELATED"/>
    <property type="match status" value="1"/>
</dbReference>
<name>A0A6J7ICV2_9ZZZZ</name>
<keyword evidence="1" id="KW-0812">Transmembrane</keyword>
<dbReference type="AlphaFoldDB" id="A0A6J7ICV2"/>
<evidence type="ECO:0000313" key="2">
    <source>
        <dbReference type="EMBL" id="CAB4928779.1"/>
    </source>
</evidence>
<feature type="transmembrane region" description="Helical" evidence="1">
    <location>
        <begin position="34"/>
        <end position="52"/>
    </location>
</feature>
<sequence length="104" mass="11374">MANNNLDFGDFGAAVKDAFNRYADFSGRSTRPQYWYYILAMAISSAIVSIIAGDSGQNVLSLVTLLPTLAVAIRRMHDVGKSGWFLWVPIYNIVLLASPSKSDA</sequence>
<protein>
    <submittedName>
        <fullName evidence="2">Unannotated protein</fullName>
    </submittedName>
</protein>
<reference evidence="2" key="1">
    <citation type="submission" date="2020-05" db="EMBL/GenBank/DDBJ databases">
        <authorList>
            <person name="Chiriac C."/>
            <person name="Salcher M."/>
            <person name="Ghai R."/>
            <person name="Kavagutti S V."/>
        </authorList>
    </citation>
    <scope>NUCLEOTIDE SEQUENCE</scope>
</reference>
<organism evidence="2">
    <name type="scientific">freshwater metagenome</name>
    <dbReference type="NCBI Taxonomy" id="449393"/>
    <lineage>
        <taxon>unclassified sequences</taxon>
        <taxon>metagenomes</taxon>
        <taxon>ecological metagenomes</taxon>
    </lineage>
</organism>
<feature type="transmembrane region" description="Helical" evidence="1">
    <location>
        <begin position="82"/>
        <end position="98"/>
    </location>
</feature>
<evidence type="ECO:0000256" key="1">
    <source>
        <dbReference type="SAM" id="Phobius"/>
    </source>
</evidence>
<dbReference type="PANTHER" id="PTHR34980">
    <property type="entry name" value="INNER MEMBRANE PROTEIN-RELATED-RELATED"/>
    <property type="match status" value="1"/>
</dbReference>
<dbReference type="Pfam" id="PF05656">
    <property type="entry name" value="DUF805"/>
    <property type="match status" value="1"/>
</dbReference>
<accession>A0A6J7ICV2</accession>
<keyword evidence="1" id="KW-0472">Membrane</keyword>